<dbReference type="InterPro" id="IPR010918">
    <property type="entry name" value="PurM-like_C_dom"/>
</dbReference>
<feature type="binding site" evidence="2">
    <location>
        <position position="150"/>
    </location>
    <ligand>
        <name>ATP</name>
        <dbReference type="ChEBI" id="CHEBI:30616"/>
    </ligand>
</feature>
<feature type="binding site" evidence="2">
    <location>
        <position position="77"/>
    </location>
    <ligand>
        <name>Mg(2+)</name>
        <dbReference type="ChEBI" id="CHEBI:18420"/>
        <label>3</label>
    </ligand>
</feature>
<dbReference type="AlphaFoldDB" id="A0A1T4YWT2"/>
<dbReference type="STRING" id="48467.SAMN02745166_04399"/>
<evidence type="ECO:0000313" key="5">
    <source>
        <dbReference type="EMBL" id="SKB06018.1"/>
    </source>
</evidence>
<feature type="binding site" evidence="2">
    <location>
        <position position="77"/>
    </location>
    <ligand>
        <name>Mg(2+)</name>
        <dbReference type="ChEBI" id="CHEBI:18420"/>
        <label>2</label>
    </ligand>
</feature>
<feature type="binding site" evidence="2">
    <location>
        <position position="197"/>
    </location>
    <ligand>
        <name>Mg(2+)</name>
        <dbReference type="ChEBI" id="CHEBI:18420"/>
        <label>3</label>
    </ligand>
</feature>
<feature type="binding site" evidence="2">
    <location>
        <position position="200"/>
    </location>
    <ligand>
        <name>Mg(2+)</name>
        <dbReference type="ChEBI" id="CHEBI:18420"/>
        <label>5</label>
    </ligand>
</feature>
<feature type="binding site" evidence="2">
    <location>
        <position position="48"/>
    </location>
    <ligand>
        <name>Mg(2+)</name>
        <dbReference type="ChEBI" id="CHEBI:18420"/>
        <label>1</label>
    </ligand>
</feature>
<keyword evidence="6" id="KW-1185">Reference proteome</keyword>
<dbReference type="InterPro" id="IPR006283">
    <property type="entry name" value="ThiL-like"/>
</dbReference>
<feature type="binding site" evidence="2">
    <location>
        <position position="107"/>
    </location>
    <ligand>
        <name>ATP</name>
        <dbReference type="ChEBI" id="CHEBI:30616"/>
    </ligand>
</feature>
<name>A0A1T4YWT2_9BACT</name>
<evidence type="ECO:0000256" key="1">
    <source>
        <dbReference type="ARBA" id="ARBA00022977"/>
    </source>
</evidence>
<dbReference type="EC" id="2.7.4.16" evidence="2"/>
<dbReference type="HAMAP" id="MF_02128">
    <property type="entry name" value="TMP_kinase"/>
    <property type="match status" value="1"/>
</dbReference>
<dbReference type="SUPFAM" id="SSF55326">
    <property type="entry name" value="PurM N-terminal domain-like"/>
    <property type="match status" value="1"/>
</dbReference>
<keyword evidence="2" id="KW-0547">Nucleotide-binding</keyword>
<feature type="binding site" evidence="2">
    <location>
        <position position="240"/>
    </location>
    <ligand>
        <name>substrate</name>
    </ligand>
</feature>
<feature type="binding site" evidence="2">
    <location>
        <position position="49"/>
    </location>
    <ligand>
        <name>Mg(2+)</name>
        <dbReference type="ChEBI" id="CHEBI:18420"/>
        <label>1</label>
    </ligand>
</feature>
<keyword evidence="2" id="KW-0479">Metal-binding</keyword>
<dbReference type="Pfam" id="PF00586">
    <property type="entry name" value="AIRS"/>
    <property type="match status" value="1"/>
</dbReference>
<dbReference type="CDD" id="cd02194">
    <property type="entry name" value="ThiL"/>
    <property type="match status" value="1"/>
</dbReference>
<keyword evidence="2" id="KW-0460">Magnesium</keyword>
<accession>A0A1T4YWT2</accession>
<feature type="binding site" evidence="2">
    <location>
        <position position="199"/>
    </location>
    <ligand>
        <name>ATP</name>
        <dbReference type="ChEBI" id="CHEBI:30616"/>
    </ligand>
</feature>
<feature type="binding site" evidence="2">
    <location>
        <position position="49"/>
    </location>
    <ligand>
        <name>Mg(2+)</name>
        <dbReference type="ChEBI" id="CHEBI:18420"/>
        <label>2</label>
    </ligand>
</feature>
<dbReference type="RefSeq" id="WP_078815535.1">
    <property type="nucleotide sequence ID" value="NZ_FUYE01000019.1"/>
</dbReference>
<comment type="similarity">
    <text evidence="2">Belongs to the thiamine-monophosphate kinase family.</text>
</comment>
<gene>
    <name evidence="2" type="primary">thiL</name>
    <name evidence="5" type="ORF">SAMN02745166_04399</name>
</gene>
<sequence>MQTLADIGEDELIRRIVRKLPQGESVLAGPGDDCAVVHSARTPQVLKTDTVVEGVHFTTETPGRLVGRKAMARVISDFAAMAATPRHALVTLIAPPQTAVKRVLDVYTGLQALATEFGVSIVGGETSKGQQLILTIGLSGHVTGPKWIARSQARAGDHLYVTGKLGGSIRSKHLRFHPRMAEAHWLAEHLPIRAMMDISDGLAQDLPRLASASGLGFQVDLADLPRTPGCTPEQAWGDGEDYELLIALSPKTTAKQLTAWAQAFPKLKLTRIGKLVEKDQAPLVPSGGWQHFRSA</sequence>
<dbReference type="EMBL" id="FUYE01000019">
    <property type="protein sequence ID" value="SKB06018.1"/>
    <property type="molecule type" value="Genomic_DNA"/>
</dbReference>
<feature type="domain" description="PurM-like C-terminal" evidence="4">
    <location>
        <begin position="165"/>
        <end position="279"/>
    </location>
</feature>
<dbReference type="GO" id="GO:0009229">
    <property type="term" value="P:thiamine diphosphate biosynthetic process"/>
    <property type="evidence" value="ECO:0007669"/>
    <property type="project" value="UniProtKB-UniRule"/>
</dbReference>
<comment type="function">
    <text evidence="2">Catalyzes the ATP-dependent phosphorylation of thiamine-monophosphate (TMP) to form thiamine-pyrophosphate (TPP), the active form of vitamin B1.</text>
</comment>
<dbReference type="Pfam" id="PF02769">
    <property type="entry name" value="AIRS_C"/>
    <property type="match status" value="1"/>
</dbReference>
<dbReference type="PIRSF" id="PIRSF005303">
    <property type="entry name" value="Thiam_monoph_kin"/>
    <property type="match status" value="1"/>
</dbReference>
<dbReference type="Proteomes" id="UP000190774">
    <property type="component" value="Unassembled WGS sequence"/>
</dbReference>
<feature type="domain" description="PurM-like N-terminal" evidence="3">
    <location>
        <begin position="31"/>
        <end position="140"/>
    </location>
</feature>
<dbReference type="PANTHER" id="PTHR30270">
    <property type="entry name" value="THIAMINE-MONOPHOSPHATE KINASE"/>
    <property type="match status" value="1"/>
</dbReference>
<evidence type="ECO:0000256" key="2">
    <source>
        <dbReference type="HAMAP-Rule" id="MF_02128"/>
    </source>
</evidence>
<dbReference type="InterPro" id="IPR036921">
    <property type="entry name" value="PurM-like_N_sf"/>
</dbReference>
<keyword evidence="1 2" id="KW-0784">Thiamine biosynthesis</keyword>
<comment type="caution">
    <text evidence="2">Lacks conserved residue(s) required for the propagation of feature annotation.</text>
</comment>
<evidence type="ECO:0000313" key="6">
    <source>
        <dbReference type="Proteomes" id="UP000190774"/>
    </source>
</evidence>
<feature type="binding site" evidence="2">
    <location>
        <position position="77"/>
    </location>
    <ligand>
        <name>Mg(2+)</name>
        <dbReference type="ChEBI" id="CHEBI:18420"/>
        <label>4</label>
    </ligand>
</feature>
<dbReference type="GO" id="GO:0000287">
    <property type="term" value="F:magnesium ion binding"/>
    <property type="evidence" value="ECO:0007669"/>
    <property type="project" value="UniProtKB-UniRule"/>
</dbReference>
<proteinExistence type="inferred from homology"/>
<evidence type="ECO:0000259" key="3">
    <source>
        <dbReference type="Pfam" id="PF00586"/>
    </source>
</evidence>
<dbReference type="GO" id="GO:0009030">
    <property type="term" value="F:thiamine-phosphate kinase activity"/>
    <property type="evidence" value="ECO:0007669"/>
    <property type="project" value="UniProtKB-UniRule"/>
</dbReference>
<keyword evidence="2" id="KW-0808">Transferase</keyword>
<dbReference type="GO" id="GO:0009228">
    <property type="term" value="P:thiamine biosynthetic process"/>
    <property type="evidence" value="ECO:0007669"/>
    <property type="project" value="UniProtKB-KW"/>
</dbReference>
<dbReference type="Gene3D" id="3.30.1330.10">
    <property type="entry name" value="PurM-like, N-terminal domain"/>
    <property type="match status" value="1"/>
</dbReference>
<dbReference type="Gene3D" id="3.90.650.10">
    <property type="entry name" value="PurM-like C-terminal domain"/>
    <property type="match status" value="1"/>
</dbReference>
<organism evidence="5 6">
    <name type="scientific">Prosthecobacter debontii</name>
    <dbReference type="NCBI Taxonomy" id="48467"/>
    <lineage>
        <taxon>Bacteria</taxon>
        <taxon>Pseudomonadati</taxon>
        <taxon>Verrucomicrobiota</taxon>
        <taxon>Verrucomicrobiia</taxon>
        <taxon>Verrucomicrobiales</taxon>
        <taxon>Verrucomicrobiaceae</taxon>
        <taxon>Prosthecobacter</taxon>
    </lineage>
</organism>
<comment type="pathway">
    <text evidence="2">Cofactor biosynthesis; thiamine diphosphate biosynthesis; thiamine diphosphate from thiamine phosphate: step 1/1.</text>
</comment>
<protein>
    <recommendedName>
        <fullName evidence="2">Thiamine-monophosphate kinase</fullName>
        <shortName evidence="2">TMP kinase</shortName>
        <shortName evidence="2">Thiamine-phosphate kinase</shortName>
        <ecNumber evidence="2">2.7.4.16</ecNumber>
    </recommendedName>
</protein>
<dbReference type="UniPathway" id="UPA00060">
    <property type="reaction ID" value="UER00142"/>
</dbReference>
<feature type="binding site" evidence="2">
    <location>
        <position position="289"/>
    </location>
    <ligand>
        <name>substrate</name>
    </ligand>
</feature>
<keyword evidence="2 5" id="KW-0418">Kinase</keyword>
<feature type="binding site" evidence="2">
    <location>
        <position position="56"/>
    </location>
    <ligand>
        <name>substrate</name>
    </ligand>
</feature>
<comment type="catalytic activity">
    <reaction evidence="2">
        <text>thiamine phosphate + ATP = thiamine diphosphate + ADP</text>
        <dbReference type="Rhea" id="RHEA:15913"/>
        <dbReference type="ChEBI" id="CHEBI:30616"/>
        <dbReference type="ChEBI" id="CHEBI:37575"/>
        <dbReference type="ChEBI" id="CHEBI:58937"/>
        <dbReference type="ChEBI" id="CHEBI:456216"/>
        <dbReference type="EC" id="2.7.4.16"/>
    </reaction>
</comment>
<reference evidence="6" key="1">
    <citation type="submission" date="2017-02" db="EMBL/GenBank/DDBJ databases">
        <authorList>
            <person name="Varghese N."/>
            <person name="Submissions S."/>
        </authorList>
    </citation>
    <scope>NUCLEOTIDE SEQUENCE [LARGE SCALE GENOMIC DNA]</scope>
    <source>
        <strain evidence="6">ATCC 700200</strain>
    </source>
</reference>
<dbReference type="NCBIfam" id="TIGR01379">
    <property type="entry name" value="thiL"/>
    <property type="match status" value="1"/>
</dbReference>
<evidence type="ECO:0000259" key="4">
    <source>
        <dbReference type="Pfam" id="PF02769"/>
    </source>
</evidence>
<feature type="binding site" evidence="2">
    <location>
        <position position="33"/>
    </location>
    <ligand>
        <name>Mg(2+)</name>
        <dbReference type="ChEBI" id="CHEBI:18420"/>
        <label>3</label>
    </ligand>
</feature>
<dbReference type="SUPFAM" id="SSF56042">
    <property type="entry name" value="PurM C-terminal domain-like"/>
    <property type="match status" value="1"/>
</dbReference>
<dbReference type="InterPro" id="IPR016188">
    <property type="entry name" value="PurM-like_N"/>
</dbReference>
<comment type="miscellaneous">
    <text evidence="2">Reaction mechanism of ThiL seems to utilize a direct, inline transfer of the gamma-phosphate of ATP to TMP rather than a phosphorylated enzyme intermediate.</text>
</comment>
<dbReference type="PANTHER" id="PTHR30270:SF0">
    <property type="entry name" value="THIAMINE-MONOPHOSPHATE KINASE"/>
    <property type="match status" value="1"/>
</dbReference>
<dbReference type="InterPro" id="IPR036676">
    <property type="entry name" value="PurM-like_C_sf"/>
</dbReference>
<dbReference type="OrthoDB" id="9802811at2"/>
<feature type="binding site" evidence="2">
    <location>
        <position position="33"/>
    </location>
    <ligand>
        <name>Mg(2+)</name>
        <dbReference type="ChEBI" id="CHEBI:18420"/>
        <label>4</label>
    </ligand>
</feature>
<keyword evidence="2" id="KW-0067">ATP-binding</keyword>
<dbReference type="GO" id="GO:0005524">
    <property type="term" value="F:ATP binding"/>
    <property type="evidence" value="ECO:0007669"/>
    <property type="project" value="UniProtKB-UniRule"/>
</dbReference>